<dbReference type="EMBL" id="SMFL01000001">
    <property type="protein sequence ID" value="TDE18264.1"/>
    <property type="molecule type" value="Genomic_DNA"/>
</dbReference>
<sequence length="119" mass="13888">MTAADNYFYSKEKPLSGCLLALRQIILNQSGEISEIWSYKMPFYCITKGKKTKRFCYLWTDKKSKLPYLGIVDGYLLNHPELVSDNRTKMKIFYMDPEKDLPVEKINLILQQAIGLIEK</sequence>
<evidence type="ECO:0000313" key="3">
    <source>
        <dbReference type="Proteomes" id="UP000294850"/>
    </source>
</evidence>
<keyword evidence="3" id="KW-1185">Reference proteome</keyword>
<accession>A0A4R5DZW8</accession>
<dbReference type="RefSeq" id="WP_131956000.1">
    <property type="nucleotide sequence ID" value="NZ_SMFL01000001.1"/>
</dbReference>
<comment type="caution">
    <text evidence="2">The sequence shown here is derived from an EMBL/GenBank/DDBJ whole genome shotgun (WGS) entry which is preliminary data.</text>
</comment>
<dbReference type="OrthoDB" id="670608at2"/>
<gene>
    <name evidence="2" type="ORF">E0F88_01610</name>
</gene>
<organism evidence="2 3">
    <name type="scientific">Dyadobacter psychrotolerans</name>
    <dbReference type="NCBI Taxonomy" id="2541721"/>
    <lineage>
        <taxon>Bacteria</taxon>
        <taxon>Pseudomonadati</taxon>
        <taxon>Bacteroidota</taxon>
        <taxon>Cytophagia</taxon>
        <taxon>Cytophagales</taxon>
        <taxon>Spirosomataceae</taxon>
        <taxon>Dyadobacter</taxon>
    </lineage>
</organism>
<proteinExistence type="predicted"/>
<dbReference type="AlphaFoldDB" id="A0A4R5DZW8"/>
<feature type="domain" description="YdhG-like" evidence="1">
    <location>
        <begin position="18"/>
        <end position="114"/>
    </location>
</feature>
<protein>
    <submittedName>
        <fullName evidence="2">DUF1801 domain-containing protein</fullName>
    </submittedName>
</protein>
<dbReference type="Proteomes" id="UP000294850">
    <property type="component" value="Unassembled WGS sequence"/>
</dbReference>
<dbReference type="InterPro" id="IPR014922">
    <property type="entry name" value="YdhG-like"/>
</dbReference>
<dbReference type="Pfam" id="PF08818">
    <property type="entry name" value="DUF1801"/>
    <property type="match status" value="1"/>
</dbReference>
<name>A0A4R5DZW8_9BACT</name>
<dbReference type="SUPFAM" id="SSF159888">
    <property type="entry name" value="YdhG-like"/>
    <property type="match status" value="1"/>
</dbReference>
<evidence type="ECO:0000313" key="2">
    <source>
        <dbReference type="EMBL" id="TDE18264.1"/>
    </source>
</evidence>
<reference evidence="2 3" key="1">
    <citation type="submission" date="2019-03" db="EMBL/GenBank/DDBJ databases">
        <title>Dyadobacter AR-3-6 sp. nov., isolated from arctic soil.</title>
        <authorList>
            <person name="Chaudhary D.K."/>
        </authorList>
    </citation>
    <scope>NUCLEOTIDE SEQUENCE [LARGE SCALE GENOMIC DNA]</scope>
    <source>
        <strain evidence="2 3">AR-3-6</strain>
    </source>
</reference>
<evidence type="ECO:0000259" key="1">
    <source>
        <dbReference type="Pfam" id="PF08818"/>
    </source>
</evidence>